<keyword evidence="5" id="KW-1185">Reference proteome</keyword>
<comment type="caution">
    <text evidence="4">The sequence shown here is derived from an EMBL/GenBank/DDBJ whole genome shotgun (WGS) entry which is preliminary data.</text>
</comment>
<reference evidence="5" key="1">
    <citation type="journal article" date="2019" name="Int. J. Syst. Evol. Microbiol.">
        <title>The Global Catalogue of Microorganisms (GCM) 10K type strain sequencing project: providing services to taxonomists for standard genome sequencing and annotation.</title>
        <authorList>
            <consortium name="The Broad Institute Genomics Platform"/>
            <consortium name="The Broad Institute Genome Sequencing Center for Infectious Disease"/>
            <person name="Wu L."/>
            <person name="Ma J."/>
        </authorList>
    </citation>
    <scope>NUCLEOTIDE SEQUENCE [LARGE SCALE GENOMIC DNA]</scope>
    <source>
        <strain evidence="5">JCM 3399</strain>
    </source>
</reference>
<dbReference type="EMBL" id="BMRP01000025">
    <property type="protein sequence ID" value="GGU84850.1"/>
    <property type="molecule type" value="Genomic_DNA"/>
</dbReference>
<feature type="compositionally biased region" description="Low complexity" evidence="1">
    <location>
        <begin position="191"/>
        <end position="212"/>
    </location>
</feature>
<dbReference type="InterPro" id="IPR038507">
    <property type="entry name" value="YcnI-like_sf"/>
</dbReference>
<keyword evidence="2" id="KW-0812">Transmembrane</keyword>
<keyword evidence="2" id="KW-0472">Membrane</keyword>
<evidence type="ECO:0000259" key="3">
    <source>
        <dbReference type="Pfam" id="PF07987"/>
    </source>
</evidence>
<organism evidence="4 5">
    <name type="scientific">Streptomyces albospinus</name>
    <dbReference type="NCBI Taxonomy" id="285515"/>
    <lineage>
        <taxon>Bacteria</taxon>
        <taxon>Bacillati</taxon>
        <taxon>Actinomycetota</taxon>
        <taxon>Actinomycetes</taxon>
        <taxon>Kitasatosporales</taxon>
        <taxon>Streptomycetaceae</taxon>
        <taxon>Streptomyces</taxon>
    </lineage>
</organism>
<gene>
    <name evidence="4" type="ORF">GCM10010211_58600</name>
</gene>
<accession>A0ABQ2VHM0</accession>
<evidence type="ECO:0000313" key="4">
    <source>
        <dbReference type="EMBL" id="GGU84850.1"/>
    </source>
</evidence>
<dbReference type="Gene3D" id="2.60.40.2230">
    <property type="entry name" value="Uncharacterised protein YcnI-like PF07987, DUF1775"/>
    <property type="match status" value="1"/>
</dbReference>
<dbReference type="InterPro" id="IPR012533">
    <property type="entry name" value="YcnI-copper_dom"/>
</dbReference>
<evidence type="ECO:0000256" key="1">
    <source>
        <dbReference type="SAM" id="MobiDB-lite"/>
    </source>
</evidence>
<dbReference type="InterPro" id="IPR006311">
    <property type="entry name" value="TAT_signal"/>
</dbReference>
<dbReference type="Proteomes" id="UP000654471">
    <property type="component" value="Unassembled WGS sequence"/>
</dbReference>
<feature type="transmembrane region" description="Helical" evidence="2">
    <location>
        <begin position="220"/>
        <end position="240"/>
    </location>
</feature>
<evidence type="ECO:0000313" key="5">
    <source>
        <dbReference type="Proteomes" id="UP000654471"/>
    </source>
</evidence>
<sequence length="247" mass="25406">MAATSLPSSFLRPSSRRGLRRAAVVGALATAGVLAGAGAAFAHVTVHPDSYPQGASDGTLTFRVPDEEDTASTTKVDITLPTDHPIPSVLVTPVGGWTAQVKTTKLKTPIKTDDGNITEAVSEIIWTGGKIDPGNYQDFTIAFGQLPNGADQLVFKALQTYSDGKITRWIEAKRPGQPEPENPAPTLKLTAAASSDTPSTAPKASPTASAKTNDPTARSLGIAGLVAGVLGLVAGGLGLARSRSGKR</sequence>
<evidence type="ECO:0000256" key="2">
    <source>
        <dbReference type="SAM" id="Phobius"/>
    </source>
</evidence>
<dbReference type="CDD" id="cd08545">
    <property type="entry name" value="YcnI_like"/>
    <property type="match status" value="1"/>
</dbReference>
<proteinExistence type="predicted"/>
<feature type="domain" description="YncI copper-binding" evidence="3">
    <location>
        <begin position="43"/>
        <end position="189"/>
    </location>
</feature>
<dbReference type="RefSeq" id="WP_189304954.1">
    <property type="nucleotide sequence ID" value="NZ_BMRP01000025.1"/>
</dbReference>
<dbReference type="PROSITE" id="PS51318">
    <property type="entry name" value="TAT"/>
    <property type="match status" value="1"/>
</dbReference>
<keyword evidence="2" id="KW-1133">Transmembrane helix</keyword>
<protein>
    <recommendedName>
        <fullName evidence="3">YncI copper-binding domain-containing protein</fullName>
    </recommendedName>
</protein>
<dbReference type="Pfam" id="PF07987">
    <property type="entry name" value="DUF1775"/>
    <property type="match status" value="1"/>
</dbReference>
<feature type="region of interest" description="Disordered" evidence="1">
    <location>
        <begin position="191"/>
        <end position="216"/>
    </location>
</feature>
<name>A0ABQ2VHM0_9ACTN</name>